<dbReference type="GO" id="GO:0016579">
    <property type="term" value="P:protein deubiquitination"/>
    <property type="evidence" value="ECO:0007669"/>
    <property type="project" value="InterPro"/>
</dbReference>
<comment type="similarity">
    <text evidence="1">Belongs to the peptidase C19 family.</text>
</comment>
<name>A0A1V9XK19_9ACAR</name>
<dbReference type="InParanoid" id="A0A1V9XK19"/>
<dbReference type="InterPro" id="IPR028889">
    <property type="entry name" value="USP"/>
</dbReference>
<feature type="compositionally biased region" description="Basic and acidic residues" evidence="4">
    <location>
        <begin position="965"/>
        <end position="980"/>
    </location>
</feature>
<dbReference type="Pfam" id="PF00443">
    <property type="entry name" value="UCH"/>
    <property type="match status" value="1"/>
</dbReference>
<feature type="compositionally biased region" description="Basic and acidic residues" evidence="4">
    <location>
        <begin position="691"/>
        <end position="711"/>
    </location>
</feature>
<dbReference type="AlphaFoldDB" id="A0A1V9XK19"/>
<protein>
    <recommendedName>
        <fullName evidence="5">USP domain-containing protein</fullName>
    </recommendedName>
</protein>
<dbReference type="EMBL" id="MNPL01009496">
    <property type="protein sequence ID" value="OQR73698.1"/>
    <property type="molecule type" value="Genomic_DNA"/>
</dbReference>
<evidence type="ECO:0000313" key="7">
    <source>
        <dbReference type="Proteomes" id="UP000192247"/>
    </source>
</evidence>
<comment type="caution">
    <text evidence="6">The sequence shown here is derived from an EMBL/GenBank/DDBJ whole genome shotgun (WGS) entry which is preliminary data.</text>
</comment>
<sequence>MRLLAETPIGGIAVTAAGLDPVLWHLDIFRRSFRDLVGHVCMAESCIFCALKELFAQFQYSQESALPPDALRRALAETFFDQRRFQLGFMDDAAECFENMLLRIHYHLASHDLEEMCSVGHCIPHQKFAMTLVEQTICHMCGATSEPLPFTQMVHYVSASALCAQAGKEKPASFGELLYKAGGMGDIRDCPSSCGAKIQICRTLMNKPDIVSCGLVWDSERPTVEHIVNVLDTIGTSLRMHEMFHTVVDQLWAQGTAHNLVGIVTYYGKHYSTFFFHTKLRVWIYFDDATVREIGPHWQQVVEKCRKGHFQPLLLLYANPNGTPVHTASAPKAVLHCSNAGLKNPSELNKFIIANSEVPSTMSHYANAQQWIQNNWHKTGEVPTSVTIKDFRPRTFSDSSVAESPLKPPQGKAYDDEFLNDVYINRQIVESVLTKQRMHQRHQRLAIINAAHNPQQLQQGGVRTSSSSLESFENSLREKMLEQLQEGRRRDSGNWSGERNSSSSSSSTSLDNPYALPNIKRFQKSLIPCPPEYANAMATVDKGYDSYSISSTDSYPGPPGSPHKPLGGIQEECLLHVDVAKMTHVSKAVVQRALQDPFVEEVLIQRGPMEYEKLWAQSDWLIRRSYEKEQIGDLEVAAFLSDCAAAKARVSMEAPYSNGQTLIAAKMKHSSCVMRSNMIYKRVKEIEMETKKRHRELETIHSRQGSRDSRRSGNHSRQNSRELLPPPPDCMLSDPMESSVAVYATLPKKSARKKLVHDEVDSAADAAPRVPPKNFSVKEFLEAEGDQERKTMSLMRSNSNPTGLARSGDEAGETSTPKDPKKVHKIKRKLMGGFLRRKNRSLPDLRDAEDSGAVSAPEDCGSLKVEKAKAAQISPMRGFHQTNRNNRPQLVKVTCPTVAVPEVAGKTVILPESPKPESKGEVDFYEDPKYAVPTIPKEKIRVEEERTEEQRKAFLGELQRKRAQLHEKRLQEATKAKNDSKTSFTRSSSIRSTSSNGSTGSDGMRRPPRPPDYETALQRRELMKKQRASISSSIDEELSNLPPPPSDILATPPLVRAQLASTSTVQTDPDEEEKIKPDLLKPRTLSTSSTGSTKKKSVTFSDQVELVSCAEEIVDDFVPNPLLERVLKQHKEKVQEQLNSSMESVSSSPDSVMSGTTNASSTGFTCNLCHVKTVPANVTYCPDCAFYMSRFQTAD</sequence>
<evidence type="ECO:0000256" key="4">
    <source>
        <dbReference type="SAM" id="MobiDB-lite"/>
    </source>
</evidence>
<feature type="region of interest" description="Disordered" evidence="4">
    <location>
        <begin position="691"/>
        <end position="735"/>
    </location>
</feature>
<keyword evidence="2" id="KW-0833">Ubl conjugation pathway</keyword>
<gene>
    <name evidence="6" type="ORF">BIW11_01095</name>
</gene>
<feature type="compositionally biased region" description="Low complexity" evidence="4">
    <location>
        <begin position="465"/>
        <end position="474"/>
    </location>
</feature>
<keyword evidence="3" id="KW-0378">Hydrolase</keyword>
<evidence type="ECO:0000256" key="1">
    <source>
        <dbReference type="ARBA" id="ARBA00009085"/>
    </source>
</evidence>
<dbReference type="SUPFAM" id="SSF54001">
    <property type="entry name" value="Cysteine proteinases"/>
    <property type="match status" value="1"/>
</dbReference>
<evidence type="ECO:0000313" key="6">
    <source>
        <dbReference type="EMBL" id="OQR73698.1"/>
    </source>
</evidence>
<feature type="region of interest" description="Disordered" evidence="4">
    <location>
        <begin position="455"/>
        <end position="474"/>
    </location>
</feature>
<proteinExistence type="inferred from homology"/>
<feature type="region of interest" description="Disordered" evidence="4">
    <location>
        <begin position="484"/>
        <end position="513"/>
    </location>
</feature>
<feature type="region of interest" description="Disordered" evidence="4">
    <location>
        <begin position="837"/>
        <end position="860"/>
    </location>
</feature>
<evidence type="ECO:0000259" key="5">
    <source>
        <dbReference type="PROSITE" id="PS50235"/>
    </source>
</evidence>
<dbReference type="PANTHER" id="PTHR22975:SF9">
    <property type="entry name" value="ECHINUS SPLICE FORM 3"/>
    <property type="match status" value="1"/>
</dbReference>
<reference evidence="6 7" key="1">
    <citation type="journal article" date="2017" name="Gigascience">
        <title>Draft genome of the honey bee ectoparasitic mite, Tropilaelaps mercedesae, is shaped by the parasitic life history.</title>
        <authorList>
            <person name="Dong X."/>
            <person name="Armstrong S.D."/>
            <person name="Xia D."/>
            <person name="Makepeace B.L."/>
            <person name="Darby A.C."/>
            <person name="Kadowaki T."/>
        </authorList>
    </citation>
    <scope>NUCLEOTIDE SEQUENCE [LARGE SCALE GENOMIC DNA]</scope>
    <source>
        <strain evidence="6">Wuxi-XJTLU</strain>
    </source>
</reference>
<dbReference type="FunFam" id="3.90.70.10:FF:000041">
    <property type="entry name" value="Inactive ubiquitin carboxyl-terminal hydrolase 53"/>
    <property type="match status" value="1"/>
</dbReference>
<dbReference type="OrthoDB" id="205782at2759"/>
<dbReference type="PANTHER" id="PTHR22975">
    <property type="entry name" value="UBIQUITIN SPECIFIC PROTEINASE"/>
    <property type="match status" value="1"/>
</dbReference>
<feature type="region of interest" description="Disordered" evidence="4">
    <location>
        <begin position="752"/>
        <end position="771"/>
    </location>
</feature>
<feature type="compositionally biased region" description="Basic and acidic residues" evidence="4">
    <location>
        <begin position="1003"/>
        <end position="1024"/>
    </location>
</feature>
<dbReference type="GO" id="GO:0004843">
    <property type="term" value="F:cysteine-type deubiquitinase activity"/>
    <property type="evidence" value="ECO:0007669"/>
    <property type="project" value="InterPro"/>
</dbReference>
<organism evidence="6 7">
    <name type="scientific">Tropilaelaps mercedesae</name>
    <dbReference type="NCBI Taxonomy" id="418985"/>
    <lineage>
        <taxon>Eukaryota</taxon>
        <taxon>Metazoa</taxon>
        <taxon>Ecdysozoa</taxon>
        <taxon>Arthropoda</taxon>
        <taxon>Chelicerata</taxon>
        <taxon>Arachnida</taxon>
        <taxon>Acari</taxon>
        <taxon>Parasitiformes</taxon>
        <taxon>Mesostigmata</taxon>
        <taxon>Gamasina</taxon>
        <taxon>Dermanyssoidea</taxon>
        <taxon>Laelapidae</taxon>
        <taxon>Tropilaelaps</taxon>
    </lineage>
</organism>
<evidence type="ECO:0000256" key="3">
    <source>
        <dbReference type="ARBA" id="ARBA00022801"/>
    </source>
</evidence>
<keyword evidence="7" id="KW-1185">Reference proteome</keyword>
<feature type="compositionally biased region" description="Low complexity" evidence="4">
    <location>
        <begin position="981"/>
        <end position="1001"/>
    </location>
</feature>
<feature type="compositionally biased region" description="Polar residues" evidence="4">
    <location>
        <begin position="455"/>
        <end position="464"/>
    </location>
</feature>
<dbReference type="CDD" id="cd02257">
    <property type="entry name" value="Peptidase_C19"/>
    <property type="match status" value="1"/>
</dbReference>
<feature type="region of interest" description="Disordered" evidence="4">
    <location>
        <begin position="965"/>
        <end position="1096"/>
    </location>
</feature>
<dbReference type="PROSITE" id="PS50235">
    <property type="entry name" value="USP_3"/>
    <property type="match status" value="1"/>
</dbReference>
<dbReference type="InterPro" id="IPR038765">
    <property type="entry name" value="Papain-like_cys_pep_sf"/>
</dbReference>
<dbReference type="STRING" id="418985.A0A1V9XK19"/>
<feature type="region of interest" description="Disordered" evidence="4">
    <location>
        <begin position="785"/>
        <end position="823"/>
    </location>
</feature>
<dbReference type="Proteomes" id="UP000192247">
    <property type="component" value="Unassembled WGS sequence"/>
</dbReference>
<dbReference type="Gene3D" id="3.90.70.10">
    <property type="entry name" value="Cysteine proteinases"/>
    <property type="match status" value="1"/>
</dbReference>
<evidence type="ECO:0000256" key="2">
    <source>
        <dbReference type="ARBA" id="ARBA00022786"/>
    </source>
</evidence>
<dbReference type="InterPro" id="IPR052398">
    <property type="entry name" value="Ubiquitin_hydrolase_53/54"/>
</dbReference>
<dbReference type="InterPro" id="IPR001394">
    <property type="entry name" value="Peptidase_C19_UCH"/>
</dbReference>
<accession>A0A1V9XK19</accession>
<feature type="domain" description="USP" evidence="5">
    <location>
        <begin position="4"/>
        <end position="320"/>
    </location>
</feature>